<gene>
    <name evidence="4" type="ORF">ANIA_02721</name>
</gene>
<comment type="similarity">
    <text evidence="1">Belongs to the short-chain dehydrogenases/reductases (SDR) family.</text>
</comment>
<dbReference type="PRINTS" id="PR00081">
    <property type="entry name" value="GDHRDH"/>
</dbReference>
<dbReference type="GeneID" id="2873879"/>
<evidence type="ECO:0000313" key="4">
    <source>
        <dbReference type="EMBL" id="CBF84149.1"/>
    </source>
</evidence>
<evidence type="ECO:0000256" key="2">
    <source>
        <dbReference type="ARBA" id="ARBA00022857"/>
    </source>
</evidence>
<reference evidence="5" key="1">
    <citation type="journal article" date="2005" name="Nature">
        <title>Sequencing of Aspergillus nidulans and comparative analysis with A. fumigatus and A. oryzae.</title>
        <authorList>
            <person name="Galagan J.E."/>
            <person name="Calvo S.E."/>
            <person name="Cuomo C."/>
            <person name="Ma L.J."/>
            <person name="Wortman J.R."/>
            <person name="Batzoglou S."/>
            <person name="Lee S.I."/>
            <person name="Basturkmen M."/>
            <person name="Spevak C.C."/>
            <person name="Clutterbuck J."/>
            <person name="Kapitonov V."/>
            <person name="Jurka J."/>
            <person name="Scazzocchio C."/>
            <person name="Farman M."/>
            <person name="Butler J."/>
            <person name="Purcell S."/>
            <person name="Harris S."/>
            <person name="Braus G.H."/>
            <person name="Draht O."/>
            <person name="Busch S."/>
            <person name="D'Enfert C."/>
            <person name="Bouchier C."/>
            <person name="Goldman G.H."/>
            <person name="Bell-Pedersen D."/>
            <person name="Griffiths-Jones S."/>
            <person name="Doonan J.H."/>
            <person name="Yu J."/>
            <person name="Vienken K."/>
            <person name="Pain A."/>
            <person name="Freitag M."/>
            <person name="Selker E.U."/>
            <person name="Archer D.B."/>
            <person name="Penalva M.A."/>
            <person name="Oakley B.R."/>
            <person name="Momany M."/>
            <person name="Tanaka T."/>
            <person name="Kumagai T."/>
            <person name="Asai K."/>
            <person name="Machida M."/>
            <person name="Nierman W.C."/>
            <person name="Denning D.W."/>
            <person name="Caddick M."/>
            <person name="Hynes M."/>
            <person name="Paoletti M."/>
            <person name="Fischer R."/>
            <person name="Miller B."/>
            <person name="Dyer P."/>
            <person name="Sachs M.S."/>
            <person name="Osmani S.A."/>
            <person name="Birren B.W."/>
        </authorList>
    </citation>
    <scope>NUCLEOTIDE SEQUENCE [LARGE SCALE GENOMIC DNA]</scope>
    <source>
        <strain evidence="5">FGSC A4 / ATCC 38163 / CBS 112.46 / NRRL 194 / M139</strain>
    </source>
</reference>
<dbReference type="SUPFAM" id="SSF51735">
    <property type="entry name" value="NAD(P)-binding Rossmann-fold domains"/>
    <property type="match status" value="1"/>
</dbReference>
<keyword evidence="5" id="KW-1185">Reference proteome</keyword>
<dbReference type="InterPro" id="IPR052178">
    <property type="entry name" value="Sec_Metab_Biosynth_SDR"/>
</dbReference>
<dbReference type="OMA" id="QVNDEDW"/>
<keyword evidence="2" id="KW-0521">NADP</keyword>
<evidence type="ECO:0000256" key="3">
    <source>
        <dbReference type="ARBA" id="ARBA00023002"/>
    </source>
</evidence>
<name>Q5B9Q9_EMENI</name>
<reference evidence="5" key="2">
    <citation type="journal article" date="2009" name="Fungal Genet. Biol.">
        <title>The 2008 update of the Aspergillus nidulans genome annotation: a community effort.</title>
        <authorList>
            <person name="Wortman J.R."/>
            <person name="Gilsenan J.M."/>
            <person name="Joardar V."/>
            <person name="Deegan J."/>
            <person name="Clutterbuck J."/>
            <person name="Andersen M.R."/>
            <person name="Archer D."/>
            <person name="Bencina M."/>
            <person name="Braus G."/>
            <person name="Coutinho P."/>
            <person name="von Dohren H."/>
            <person name="Doonan J."/>
            <person name="Driessen A.J."/>
            <person name="Durek P."/>
            <person name="Espeso E."/>
            <person name="Fekete E."/>
            <person name="Flipphi M."/>
            <person name="Estrada C.G."/>
            <person name="Geysens S."/>
            <person name="Goldman G."/>
            <person name="de Groot P.W."/>
            <person name="Hansen K."/>
            <person name="Harris S.D."/>
            <person name="Heinekamp T."/>
            <person name="Helmstaedt K."/>
            <person name="Henrissat B."/>
            <person name="Hofmann G."/>
            <person name="Homan T."/>
            <person name="Horio T."/>
            <person name="Horiuchi H."/>
            <person name="James S."/>
            <person name="Jones M."/>
            <person name="Karaffa L."/>
            <person name="Karanyi Z."/>
            <person name="Kato M."/>
            <person name="Keller N."/>
            <person name="Kelly D.E."/>
            <person name="Kiel J.A."/>
            <person name="Kim J.M."/>
            <person name="van der Klei I.J."/>
            <person name="Klis F.M."/>
            <person name="Kovalchuk A."/>
            <person name="Krasevec N."/>
            <person name="Kubicek C.P."/>
            <person name="Liu B."/>
            <person name="Maccabe A."/>
            <person name="Meyer V."/>
            <person name="Mirabito P."/>
            <person name="Miskei M."/>
            <person name="Mos M."/>
            <person name="Mullins J."/>
            <person name="Nelson D.R."/>
            <person name="Nielsen J."/>
            <person name="Oakley B.R."/>
            <person name="Osmani S.A."/>
            <person name="Pakula T."/>
            <person name="Paszewski A."/>
            <person name="Paulsen I."/>
            <person name="Pilsyk S."/>
            <person name="Pocsi I."/>
            <person name="Punt P.J."/>
            <person name="Ram A.F."/>
            <person name="Ren Q."/>
            <person name="Robellet X."/>
            <person name="Robson G."/>
            <person name="Seiboth B."/>
            <person name="van Solingen P."/>
            <person name="Specht T."/>
            <person name="Sun J."/>
            <person name="Taheri-Talesh N."/>
            <person name="Takeshita N."/>
            <person name="Ussery D."/>
            <person name="vanKuyk P.A."/>
            <person name="Visser H."/>
            <person name="van de Vondervoort P.J."/>
            <person name="de Vries R.P."/>
            <person name="Walton J."/>
            <person name="Xiang X."/>
            <person name="Xiong Y."/>
            <person name="Zeng A.P."/>
            <person name="Brandt B.W."/>
            <person name="Cornell M.J."/>
            <person name="van den Hondel C.A."/>
            <person name="Visser J."/>
            <person name="Oliver S.G."/>
            <person name="Turner G."/>
        </authorList>
    </citation>
    <scope>GENOME REANNOTATION</scope>
    <source>
        <strain evidence="5">FGSC A4 / ATCC 38163 / CBS 112.46 / NRRL 194 / M139</strain>
    </source>
</reference>
<dbReference type="Proteomes" id="UP000000560">
    <property type="component" value="Chromosome VI"/>
</dbReference>
<dbReference type="EMBL" id="BN001306">
    <property type="protein sequence ID" value="CBF84149.1"/>
    <property type="molecule type" value="Genomic_DNA"/>
</dbReference>
<dbReference type="Pfam" id="PF13561">
    <property type="entry name" value="adh_short_C2"/>
    <property type="match status" value="1"/>
</dbReference>
<dbReference type="OrthoDB" id="37659at2759"/>
<protein>
    <submittedName>
        <fullName evidence="4">Short chain dehydrogenase, putative (AFU_orthologue AFUA_1G17650)</fullName>
    </submittedName>
</protein>
<dbReference type="Gene3D" id="3.40.50.720">
    <property type="entry name" value="NAD(P)-binding Rossmann-like Domain"/>
    <property type="match status" value="1"/>
</dbReference>
<dbReference type="PRINTS" id="PR00080">
    <property type="entry name" value="SDRFAMILY"/>
</dbReference>
<evidence type="ECO:0000313" key="5">
    <source>
        <dbReference type="Proteomes" id="UP000000560"/>
    </source>
</evidence>
<proteinExistence type="inferred from homology"/>
<dbReference type="InterPro" id="IPR002347">
    <property type="entry name" value="SDR_fam"/>
</dbReference>
<organism evidence="4 5">
    <name type="scientific">Emericella nidulans (strain FGSC A4 / ATCC 38163 / CBS 112.46 / NRRL 194 / M139)</name>
    <name type="common">Aspergillus nidulans</name>
    <dbReference type="NCBI Taxonomy" id="227321"/>
    <lineage>
        <taxon>Eukaryota</taxon>
        <taxon>Fungi</taxon>
        <taxon>Dikarya</taxon>
        <taxon>Ascomycota</taxon>
        <taxon>Pezizomycotina</taxon>
        <taxon>Eurotiomycetes</taxon>
        <taxon>Eurotiomycetidae</taxon>
        <taxon>Eurotiales</taxon>
        <taxon>Aspergillaceae</taxon>
        <taxon>Aspergillus</taxon>
        <taxon>Aspergillus subgen. Nidulantes</taxon>
    </lineage>
</organism>
<dbReference type="eggNOG" id="KOG0725">
    <property type="taxonomic scope" value="Eukaryota"/>
</dbReference>
<dbReference type="VEuPathDB" id="FungiDB:AN2721"/>
<dbReference type="KEGG" id="ani:ANIA_02721"/>
<dbReference type="AlphaFoldDB" id="Q5B9Q9"/>
<dbReference type="GO" id="GO:0016491">
    <property type="term" value="F:oxidoreductase activity"/>
    <property type="evidence" value="ECO:0007669"/>
    <property type="project" value="UniProtKB-KW"/>
</dbReference>
<accession>C8VK07</accession>
<evidence type="ECO:0000256" key="1">
    <source>
        <dbReference type="ARBA" id="ARBA00006484"/>
    </source>
</evidence>
<keyword evidence="3" id="KW-0560">Oxidoreductase</keyword>
<dbReference type="InterPro" id="IPR036291">
    <property type="entry name" value="NAD(P)-bd_dom_sf"/>
</dbReference>
<sequence>MSSSSLKVALVTASSAGLGAAIAKVLAANMRVIINYSSDAQRAELVQEEMSSIAGSESVLNDQGEKQPRFAAIRADLANRADIKKLVAETVSMMGRLDVVVSNGGWTRIRKFDDLDQNVDEEDWDRCYEINVKSHLYLLHEARVHLDAAQGSFVTVASVAGVKPSGSSIPYSVTKAAQIHMVKCLAHAVGPNIRVNSVSPGILLTDWGRQFPEEHLQAAKDGTLLKRFATVEDVAQAVKLLALNSSLTGHNLIIDSGFSI</sequence>
<dbReference type="PANTHER" id="PTHR43618:SF13">
    <property type="entry name" value="CHAIN DEHYDROGENASE, PUTATIVE (AFU_ORTHOLOGUE AFUA_1G17650)-RELATED"/>
    <property type="match status" value="1"/>
</dbReference>
<accession>Q5B9Q9</accession>
<dbReference type="InParanoid" id="Q5B9Q9"/>
<dbReference type="PANTHER" id="PTHR43618">
    <property type="entry name" value="7-ALPHA-HYDROXYSTEROID DEHYDROGENASE"/>
    <property type="match status" value="1"/>
</dbReference>
<dbReference type="RefSeq" id="XP_660325.1">
    <property type="nucleotide sequence ID" value="XM_655233.1"/>
</dbReference>
<dbReference type="HOGENOM" id="CLU_010194_1_3_1"/>
<dbReference type="CDD" id="cd05233">
    <property type="entry name" value="SDR_c"/>
    <property type="match status" value="1"/>
</dbReference>